<evidence type="ECO:0000313" key="2">
    <source>
        <dbReference type="EMBL" id="KUO18571.1"/>
    </source>
</evidence>
<name>A0A101UXD3_9ACTN</name>
<feature type="compositionally biased region" description="Basic residues" evidence="1">
    <location>
        <begin position="112"/>
        <end position="125"/>
    </location>
</feature>
<evidence type="ECO:0000313" key="3">
    <source>
        <dbReference type="Proteomes" id="UP000053260"/>
    </source>
</evidence>
<feature type="region of interest" description="Disordered" evidence="1">
    <location>
        <begin position="98"/>
        <end position="125"/>
    </location>
</feature>
<evidence type="ECO:0000256" key="1">
    <source>
        <dbReference type="SAM" id="MobiDB-lite"/>
    </source>
</evidence>
<comment type="caution">
    <text evidence="2">The sequence shown here is derived from an EMBL/GenBank/DDBJ whole genome shotgun (WGS) entry which is preliminary data.</text>
</comment>
<dbReference type="AlphaFoldDB" id="A0A101UXD3"/>
<dbReference type="EMBL" id="LMXB01000062">
    <property type="protein sequence ID" value="KUO18571.1"/>
    <property type="molecule type" value="Genomic_DNA"/>
</dbReference>
<keyword evidence="3" id="KW-1185">Reference proteome</keyword>
<dbReference type="Proteomes" id="UP000053260">
    <property type="component" value="Unassembled WGS sequence"/>
</dbReference>
<protein>
    <submittedName>
        <fullName evidence="2">Uncharacterized protein</fullName>
    </submittedName>
</protein>
<accession>A0A101UXD3</accession>
<proteinExistence type="predicted"/>
<dbReference type="RefSeq" id="WP_067025605.1">
    <property type="nucleotide sequence ID" value="NZ_KQ949090.1"/>
</dbReference>
<sequence length="125" mass="13518">MLEGFEHLVDAFAGLVAELLRQVPGLTVLAVGRRPLGVAGERVFAPAPLGEDEAVKLFAERATRQGVAVREEAGVRESCRRLDGIPLAIELAAERLRPWTCGSPPPRPPGRAGRRRAQAQKSYGR</sequence>
<dbReference type="STRING" id="909626.AQJ91_24185"/>
<organism evidence="2 3">
    <name type="scientific">Streptomyces dysideae</name>
    <dbReference type="NCBI Taxonomy" id="909626"/>
    <lineage>
        <taxon>Bacteria</taxon>
        <taxon>Bacillati</taxon>
        <taxon>Actinomycetota</taxon>
        <taxon>Actinomycetes</taxon>
        <taxon>Kitasatosporales</taxon>
        <taxon>Streptomycetaceae</taxon>
        <taxon>Streptomyces</taxon>
    </lineage>
</organism>
<dbReference type="PANTHER" id="PTHR47691">
    <property type="entry name" value="REGULATOR-RELATED"/>
    <property type="match status" value="1"/>
</dbReference>
<reference evidence="2 3" key="1">
    <citation type="submission" date="2015-10" db="EMBL/GenBank/DDBJ databases">
        <title>Draft genome sequence of Streptomyces sp. RV15, isolated from a marine sponge.</title>
        <authorList>
            <person name="Ruckert C."/>
            <person name="Abdelmohsen U.R."/>
            <person name="Winkler A."/>
            <person name="Hentschel U."/>
            <person name="Kalinowski J."/>
            <person name="Kampfer P."/>
            <person name="Glaeser S."/>
        </authorList>
    </citation>
    <scope>NUCLEOTIDE SEQUENCE [LARGE SCALE GENOMIC DNA]</scope>
    <source>
        <strain evidence="2 3">RV15</strain>
    </source>
</reference>
<dbReference type="PANTHER" id="PTHR47691:SF3">
    <property type="entry name" value="HTH-TYPE TRANSCRIPTIONAL REGULATOR RV0890C-RELATED"/>
    <property type="match status" value="1"/>
</dbReference>
<gene>
    <name evidence="2" type="ORF">AQJ91_24185</name>
</gene>